<keyword evidence="4" id="KW-1185">Reference proteome</keyword>
<organism evidence="3 4">
    <name type="scientific">Streptomyces boluensis</name>
    <dbReference type="NCBI Taxonomy" id="1775135"/>
    <lineage>
        <taxon>Bacteria</taxon>
        <taxon>Bacillati</taxon>
        <taxon>Actinomycetota</taxon>
        <taxon>Actinomycetes</taxon>
        <taxon>Kitasatosporales</taxon>
        <taxon>Streptomycetaceae</taxon>
        <taxon>Streptomyces</taxon>
    </lineage>
</organism>
<dbReference type="PANTHER" id="PTHR42305:SF1">
    <property type="entry name" value="MEMBRANE PROTEIN RV1733C-RELATED"/>
    <property type="match status" value="1"/>
</dbReference>
<reference evidence="3" key="1">
    <citation type="submission" date="2020-01" db="EMBL/GenBank/DDBJ databases">
        <title>Whole-genome analyses of novel actinobacteria.</title>
        <authorList>
            <person name="Sahin N."/>
        </authorList>
    </citation>
    <scope>NUCLEOTIDE SEQUENCE</scope>
    <source>
        <strain evidence="3">YC537</strain>
    </source>
</reference>
<dbReference type="PANTHER" id="PTHR42305">
    <property type="entry name" value="MEMBRANE PROTEIN RV1733C-RELATED"/>
    <property type="match status" value="1"/>
</dbReference>
<dbReference type="AlphaFoldDB" id="A0A964XKD7"/>
<dbReference type="Proteomes" id="UP000598297">
    <property type="component" value="Unassembled WGS sequence"/>
</dbReference>
<comment type="caution">
    <text evidence="3">The sequence shown here is derived from an EMBL/GenBank/DDBJ whole genome shotgun (WGS) entry which is preliminary data.</text>
</comment>
<dbReference type="EMBL" id="JAAAHS010000012">
    <property type="protein sequence ID" value="NBE50438.1"/>
    <property type="molecule type" value="Genomic_DNA"/>
</dbReference>
<name>A0A964XKD7_9ACTN</name>
<evidence type="ECO:0000256" key="2">
    <source>
        <dbReference type="SAM" id="Phobius"/>
    </source>
</evidence>
<protein>
    <submittedName>
        <fullName evidence="3">Uncharacterized protein</fullName>
    </submittedName>
</protein>
<evidence type="ECO:0000313" key="4">
    <source>
        <dbReference type="Proteomes" id="UP000598297"/>
    </source>
</evidence>
<keyword evidence="2" id="KW-0472">Membrane</keyword>
<feature type="transmembrane region" description="Helical" evidence="2">
    <location>
        <begin position="21"/>
        <end position="41"/>
    </location>
</feature>
<evidence type="ECO:0000313" key="3">
    <source>
        <dbReference type="EMBL" id="NBE50438.1"/>
    </source>
</evidence>
<dbReference type="InterPro" id="IPR039708">
    <property type="entry name" value="MT1774/Rv1733c-like"/>
</dbReference>
<feature type="region of interest" description="Disordered" evidence="1">
    <location>
        <begin position="101"/>
        <end position="120"/>
    </location>
</feature>
<keyword evidence="2" id="KW-0812">Transmembrane</keyword>
<keyword evidence="2" id="KW-1133">Transmembrane helix</keyword>
<proteinExistence type="predicted"/>
<sequence>MRAITGIWRWRHNPLRRTTDAVEAWVALAAAVLMLVAAPLVGTVTGSVTEDALHAAVRAQHAERHTVTATVVRTMTQPPVDPDPETASARDGHHRVVANWTAPDGSRRTGPVTAGASAATPGDRFRLWTDSAGRPTTRPMDAGTATTHSVLAGFGVAAATGAAVEGMRRILVWRLVCRRYAAWDSEWAKAGPDWGRTGTGS</sequence>
<gene>
    <name evidence="3" type="ORF">GUY60_03135</name>
</gene>
<dbReference type="RefSeq" id="WP_161693477.1">
    <property type="nucleotide sequence ID" value="NZ_JAAAHS010000012.1"/>
</dbReference>
<accession>A0A964XKD7</accession>
<dbReference type="OrthoDB" id="4325432at2"/>
<evidence type="ECO:0000256" key="1">
    <source>
        <dbReference type="SAM" id="MobiDB-lite"/>
    </source>
</evidence>